<reference evidence="2" key="1">
    <citation type="submission" date="2019-12" db="EMBL/GenBank/DDBJ databases">
        <title>Genome sequencing and annotation of Brassica cretica.</title>
        <authorList>
            <person name="Studholme D.J."/>
            <person name="Sarris P.F."/>
        </authorList>
    </citation>
    <scope>NUCLEOTIDE SEQUENCE</scope>
    <source>
        <strain evidence="2">PFS-102/07</strain>
        <tissue evidence="2">Leaf</tissue>
    </source>
</reference>
<feature type="region of interest" description="Disordered" evidence="1">
    <location>
        <begin position="1"/>
        <end position="22"/>
    </location>
</feature>
<organism evidence="2">
    <name type="scientific">Brassica cretica</name>
    <name type="common">Mustard</name>
    <dbReference type="NCBI Taxonomy" id="69181"/>
    <lineage>
        <taxon>Eukaryota</taxon>
        <taxon>Viridiplantae</taxon>
        <taxon>Streptophyta</taxon>
        <taxon>Embryophyta</taxon>
        <taxon>Tracheophyta</taxon>
        <taxon>Spermatophyta</taxon>
        <taxon>Magnoliopsida</taxon>
        <taxon>eudicotyledons</taxon>
        <taxon>Gunneridae</taxon>
        <taxon>Pentapetalae</taxon>
        <taxon>rosids</taxon>
        <taxon>malvids</taxon>
        <taxon>Brassicales</taxon>
        <taxon>Brassicaceae</taxon>
        <taxon>Brassiceae</taxon>
        <taxon>Brassica</taxon>
    </lineage>
</organism>
<name>A0A8S9LZ65_BRACR</name>
<gene>
    <name evidence="2" type="ORF">F2Q70_00011963</name>
</gene>
<proteinExistence type="predicted"/>
<accession>A0A8S9LZ65</accession>
<comment type="caution">
    <text evidence="2">The sequence shown here is derived from an EMBL/GenBank/DDBJ whole genome shotgun (WGS) entry which is preliminary data.</text>
</comment>
<protein>
    <submittedName>
        <fullName evidence="2">Uncharacterized protein</fullName>
    </submittedName>
</protein>
<dbReference type="AlphaFoldDB" id="A0A8S9LZ65"/>
<dbReference type="EMBL" id="QGKY02000089">
    <property type="protein sequence ID" value="KAF2611852.1"/>
    <property type="molecule type" value="Genomic_DNA"/>
</dbReference>
<evidence type="ECO:0000313" key="2">
    <source>
        <dbReference type="EMBL" id="KAF2611852.1"/>
    </source>
</evidence>
<evidence type="ECO:0000256" key="1">
    <source>
        <dbReference type="SAM" id="MobiDB-lite"/>
    </source>
</evidence>
<feature type="compositionally biased region" description="Basic and acidic residues" evidence="1">
    <location>
        <begin position="1"/>
        <end position="10"/>
    </location>
</feature>
<sequence length="309" mass="34764">MMKALKDISKSHKKSTSTRAPVAEPSLFISEKLKTIVELTVLQPEHPSSLVLSQQVFEEESLDYPHQGPRLDTRNPLDEDLGPIFDEEDEPGPIFDEEATSITSIVMESHLCFDPGTTPAPLTPDLQEHLITDDLFASSLAFDGFFIKQLLENKSLRTENDFYDLDFGYSVLQPDLVYSETDKTWHLLRSFCDDCVVLSLDDIVVYNTFFEKHLESLTVVSQCELTLSCSDMHVLKINNIIAYVDKILDRWASKKKEVSAEIRLQEVTANIDLLTELKDEGLTMDAELARLKGMEGDCEDLVASAAVPD</sequence>